<protein>
    <submittedName>
        <fullName evidence="2">Uncharacterized protein</fullName>
    </submittedName>
</protein>
<proteinExistence type="predicted"/>
<keyword evidence="1" id="KW-0812">Transmembrane</keyword>
<dbReference type="OrthoDB" id="3270417at2759"/>
<sequence length="153" mass="16887">MMYSSLLPSSGDASPDIVWCMKVLTTVKTLMVVLVKSFYLYLVWILANNITLNNKLVRVLKSISALTFLYVTGVGVALLVYLERTVNILMFSKVFARVIYISCGLGAGVDCVISAIMSFVLFKTASRIWSESRSRNVVNDLVLLFVGTGMINA</sequence>
<dbReference type="EMBL" id="KL142391">
    <property type="protein sequence ID" value="KDR71925.1"/>
    <property type="molecule type" value="Genomic_DNA"/>
</dbReference>
<evidence type="ECO:0000313" key="3">
    <source>
        <dbReference type="Proteomes" id="UP000027222"/>
    </source>
</evidence>
<reference evidence="3" key="1">
    <citation type="journal article" date="2014" name="Proc. Natl. Acad. Sci. U.S.A.">
        <title>Extensive sampling of basidiomycete genomes demonstrates inadequacy of the white-rot/brown-rot paradigm for wood decay fungi.</title>
        <authorList>
            <person name="Riley R."/>
            <person name="Salamov A.A."/>
            <person name="Brown D.W."/>
            <person name="Nagy L.G."/>
            <person name="Floudas D."/>
            <person name="Held B.W."/>
            <person name="Levasseur A."/>
            <person name="Lombard V."/>
            <person name="Morin E."/>
            <person name="Otillar R."/>
            <person name="Lindquist E.A."/>
            <person name="Sun H."/>
            <person name="LaButti K.M."/>
            <person name="Schmutz J."/>
            <person name="Jabbour D."/>
            <person name="Luo H."/>
            <person name="Baker S.E."/>
            <person name="Pisabarro A.G."/>
            <person name="Walton J.D."/>
            <person name="Blanchette R.A."/>
            <person name="Henrissat B."/>
            <person name="Martin F."/>
            <person name="Cullen D."/>
            <person name="Hibbett D.S."/>
            <person name="Grigoriev I.V."/>
        </authorList>
    </citation>
    <scope>NUCLEOTIDE SEQUENCE [LARGE SCALE GENOMIC DNA]</scope>
    <source>
        <strain evidence="3">CBS 339.88</strain>
    </source>
</reference>
<feature type="transmembrane region" description="Helical" evidence="1">
    <location>
        <begin position="94"/>
        <end position="122"/>
    </location>
</feature>
<dbReference type="Proteomes" id="UP000027222">
    <property type="component" value="Unassembled WGS sequence"/>
</dbReference>
<feature type="transmembrane region" description="Helical" evidence="1">
    <location>
        <begin position="59"/>
        <end position="82"/>
    </location>
</feature>
<keyword evidence="1" id="KW-1133">Transmembrane helix</keyword>
<gene>
    <name evidence="2" type="ORF">GALMADRAFT_253717</name>
</gene>
<name>A0A067SLW8_GALM3</name>
<keyword evidence="3" id="KW-1185">Reference proteome</keyword>
<keyword evidence="1" id="KW-0472">Membrane</keyword>
<dbReference type="AlphaFoldDB" id="A0A067SLW8"/>
<organism evidence="2 3">
    <name type="scientific">Galerina marginata (strain CBS 339.88)</name>
    <dbReference type="NCBI Taxonomy" id="685588"/>
    <lineage>
        <taxon>Eukaryota</taxon>
        <taxon>Fungi</taxon>
        <taxon>Dikarya</taxon>
        <taxon>Basidiomycota</taxon>
        <taxon>Agaricomycotina</taxon>
        <taxon>Agaricomycetes</taxon>
        <taxon>Agaricomycetidae</taxon>
        <taxon>Agaricales</taxon>
        <taxon>Agaricineae</taxon>
        <taxon>Strophariaceae</taxon>
        <taxon>Galerina</taxon>
    </lineage>
</organism>
<dbReference type="HOGENOM" id="CLU_1713387_0_0_1"/>
<evidence type="ECO:0000256" key="1">
    <source>
        <dbReference type="SAM" id="Phobius"/>
    </source>
</evidence>
<feature type="transmembrane region" description="Helical" evidence="1">
    <location>
        <begin position="29"/>
        <end position="47"/>
    </location>
</feature>
<evidence type="ECO:0000313" key="2">
    <source>
        <dbReference type="EMBL" id="KDR71925.1"/>
    </source>
</evidence>
<accession>A0A067SLW8</accession>